<reference evidence="3 4" key="1">
    <citation type="submission" date="2024-04" db="EMBL/GenBank/DDBJ databases">
        <title>Tritrichomonas musculus Genome.</title>
        <authorList>
            <person name="Alves-Ferreira E."/>
            <person name="Grigg M."/>
            <person name="Lorenzi H."/>
            <person name="Galac M."/>
        </authorList>
    </citation>
    <scope>NUCLEOTIDE SEQUENCE [LARGE SCALE GENOMIC DNA]</scope>
    <source>
        <strain evidence="3 4">EAF2021</strain>
    </source>
</reference>
<dbReference type="PANTHER" id="PTHR45732">
    <property type="entry name" value="ADP-RIBOSYLATION FACTOR-LIKE PROTEIN 8"/>
    <property type="match status" value="1"/>
</dbReference>
<comment type="caution">
    <text evidence="3">The sequence shown here is derived from an EMBL/GenBank/DDBJ whole genome shotgun (WGS) entry which is preliminary data.</text>
</comment>
<evidence type="ECO:0000256" key="1">
    <source>
        <dbReference type="ARBA" id="ARBA00022741"/>
    </source>
</evidence>
<accession>A0ABR2I6D5</accession>
<dbReference type="PRINTS" id="PR00449">
    <property type="entry name" value="RASTRNSFRMNG"/>
</dbReference>
<name>A0ABR2I6D5_9EUKA</name>
<dbReference type="InterPro" id="IPR006689">
    <property type="entry name" value="Small_GTPase_ARF/SAR"/>
</dbReference>
<gene>
    <name evidence="3" type="ORF">M9Y10_013069</name>
</gene>
<keyword evidence="1" id="KW-0547">Nucleotide-binding</keyword>
<dbReference type="EMBL" id="JAPFFF010000019">
    <property type="protein sequence ID" value="KAK8857970.1"/>
    <property type="molecule type" value="Genomic_DNA"/>
</dbReference>
<proteinExistence type="predicted"/>
<evidence type="ECO:0000313" key="3">
    <source>
        <dbReference type="EMBL" id="KAK8857970.1"/>
    </source>
</evidence>
<sequence length="193" mass="21531">MIDGKISEYRIAVLGLHGQGKSGLIQRLCANAFSDTPHTESEQQSTAVWENSFVYFWEIPTDQVNGQNADSIVVGFSSIIFVFDLTTINSSDFDKSRLYLEDLMKAKSISSIPFLIVGTKADLIDDITEIKPSKLMGTLAENLKKTQLIFFSAKEERGATEIQNWILQRALTVHECEVAQSDKSSQLSLKSNF</sequence>
<dbReference type="Gene3D" id="3.40.50.300">
    <property type="entry name" value="P-loop containing nucleotide triphosphate hydrolases"/>
    <property type="match status" value="1"/>
</dbReference>
<evidence type="ECO:0000313" key="4">
    <source>
        <dbReference type="Proteomes" id="UP001470230"/>
    </source>
</evidence>
<dbReference type="Proteomes" id="UP001470230">
    <property type="component" value="Unassembled WGS sequence"/>
</dbReference>
<keyword evidence="4" id="KW-1185">Reference proteome</keyword>
<dbReference type="SUPFAM" id="SSF52540">
    <property type="entry name" value="P-loop containing nucleoside triphosphate hydrolases"/>
    <property type="match status" value="1"/>
</dbReference>
<organism evidence="3 4">
    <name type="scientific">Tritrichomonas musculus</name>
    <dbReference type="NCBI Taxonomy" id="1915356"/>
    <lineage>
        <taxon>Eukaryota</taxon>
        <taxon>Metamonada</taxon>
        <taxon>Parabasalia</taxon>
        <taxon>Tritrichomonadida</taxon>
        <taxon>Tritrichomonadidae</taxon>
        <taxon>Tritrichomonas</taxon>
    </lineage>
</organism>
<keyword evidence="2" id="KW-0342">GTP-binding</keyword>
<dbReference type="SMART" id="SM00173">
    <property type="entry name" value="RAS"/>
    <property type="match status" value="1"/>
</dbReference>
<dbReference type="Pfam" id="PF00025">
    <property type="entry name" value="Arf"/>
    <property type="match status" value="1"/>
</dbReference>
<dbReference type="InterPro" id="IPR027417">
    <property type="entry name" value="P-loop_NTPase"/>
</dbReference>
<dbReference type="PANTHER" id="PTHR45732:SF7">
    <property type="entry name" value="ADP-RIBOSYLATION FACTOR-LIKE PROTEIN 8"/>
    <property type="match status" value="1"/>
</dbReference>
<protein>
    <submittedName>
        <fullName evidence="3">Uncharacterized protein</fullName>
    </submittedName>
</protein>
<evidence type="ECO:0000256" key="2">
    <source>
        <dbReference type="ARBA" id="ARBA00023134"/>
    </source>
</evidence>